<accession>G7KL96</accession>
<accession>A0A0C3VYN7</accession>
<evidence type="ECO:0000313" key="3">
    <source>
        <dbReference type="EnsemblPlants" id="AES76485"/>
    </source>
</evidence>
<dbReference type="PANTHER" id="PTHR31672">
    <property type="entry name" value="BNACNNG10540D PROTEIN"/>
    <property type="match status" value="1"/>
</dbReference>
<name>G7KL96_MEDTR</name>
<reference evidence="2 4" key="1">
    <citation type="journal article" date="2011" name="Nature">
        <title>The Medicago genome provides insight into the evolution of rhizobial symbioses.</title>
        <authorList>
            <person name="Young N.D."/>
            <person name="Debelle F."/>
            <person name="Oldroyd G.E."/>
            <person name="Geurts R."/>
            <person name="Cannon S.B."/>
            <person name="Udvardi M.K."/>
            <person name="Benedito V.A."/>
            <person name="Mayer K.F."/>
            <person name="Gouzy J."/>
            <person name="Schoof H."/>
            <person name="Van de Peer Y."/>
            <person name="Proost S."/>
            <person name="Cook D.R."/>
            <person name="Meyers B.C."/>
            <person name="Spannagl M."/>
            <person name="Cheung F."/>
            <person name="De Mita S."/>
            <person name="Krishnakumar V."/>
            <person name="Gundlach H."/>
            <person name="Zhou S."/>
            <person name="Mudge J."/>
            <person name="Bharti A.K."/>
            <person name="Murray J.D."/>
            <person name="Naoumkina M.A."/>
            <person name="Rosen B."/>
            <person name="Silverstein K.A."/>
            <person name="Tang H."/>
            <person name="Rombauts S."/>
            <person name="Zhao P.X."/>
            <person name="Zhou P."/>
            <person name="Barbe V."/>
            <person name="Bardou P."/>
            <person name="Bechner M."/>
            <person name="Bellec A."/>
            <person name="Berger A."/>
            <person name="Berges H."/>
            <person name="Bidwell S."/>
            <person name="Bisseling T."/>
            <person name="Choisne N."/>
            <person name="Couloux A."/>
            <person name="Denny R."/>
            <person name="Deshpande S."/>
            <person name="Dai X."/>
            <person name="Doyle J.J."/>
            <person name="Dudez A.M."/>
            <person name="Farmer A.D."/>
            <person name="Fouteau S."/>
            <person name="Franken C."/>
            <person name="Gibelin C."/>
            <person name="Gish J."/>
            <person name="Goldstein S."/>
            <person name="Gonzalez A.J."/>
            <person name="Green P.J."/>
            <person name="Hallab A."/>
            <person name="Hartog M."/>
            <person name="Hua A."/>
            <person name="Humphray S.J."/>
            <person name="Jeong D.H."/>
            <person name="Jing Y."/>
            <person name="Jocker A."/>
            <person name="Kenton S.M."/>
            <person name="Kim D.J."/>
            <person name="Klee K."/>
            <person name="Lai H."/>
            <person name="Lang C."/>
            <person name="Lin S."/>
            <person name="Macmil S.L."/>
            <person name="Magdelenat G."/>
            <person name="Matthews L."/>
            <person name="McCorrison J."/>
            <person name="Monaghan E.L."/>
            <person name="Mun J.H."/>
            <person name="Najar F.Z."/>
            <person name="Nicholson C."/>
            <person name="Noirot C."/>
            <person name="O'Bleness M."/>
            <person name="Paule C.R."/>
            <person name="Poulain J."/>
            <person name="Prion F."/>
            <person name="Qin B."/>
            <person name="Qu C."/>
            <person name="Retzel E.F."/>
            <person name="Riddle C."/>
            <person name="Sallet E."/>
            <person name="Samain S."/>
            <person name="Samson N."/>
            <person name="Sanders I."/>
            <person name="Saurat O."/>
            <person name="Scarpelli C."/>
            <person name="Schiex T."/>
            <person name="Segurens B."/>
            <person name="Severin A.J."/>
            <person name="Sherrier D.J."/>
            <person name="Shi R."/>
            <person name="Sims S."/>
            <person name="Singer S.R."/>
            <person name="Sinharoy S."/>
            <person name="Sterck L."/>
            <person name="Viollet A."/>
            <person name="Wang B.B."/>
            <person name="Wang K."/>
            <person name="Wang M."/>
            <person name="Wang X."/>
            <person name="Warfsmann J."/>
            <person name="Weissenbach J."/>
            <person name="White D.D."/>
            <person name="White J.D."/>
            <person name="Wiley G.B."/>
            <person name="Wincker P."/>
            <person name="Xing Y."/>
            <person name="Yang L."/>
            <person name="Yao Z."/>
            <person name="Ying F."/>
            <person name="Zhai J."/>
            <person name="Zhou L."/>
            <person name="Zuber A."/>
            <person name="Denarie J."/>
            <person name="Dixon R.A."/>
            <person name="May G.D."/>
            <person name="Schwartz D.C."/>
            <person name="Rogers J."/>
            <person name="Quetier F."/>
            <person name="Town C.D."/>
            <person name="Roe B.A."/>
        </authorList>
    </citation>
    <scope>NUCLEOTIDE SEQUENCE [LARGE SCALE GENOMIC DNA]</scope>
    <source>
        <strain evidence="2">A17</strain>
        <strain evidence="3 4">cv. Jemalong A17</strain>
    </source>
</reference>
<gene>
    <name evidence="3" type="primary">11420207</name>
    <name evidence="2" type="ordered locus">MTR_6g079810</name>
</gene>
<keyword evidence="4" id="KW-1185">Reference proteome</keyword>
<sequence length="464" mass="52790">MEKMKKKKKSVANEVHLASMENTNTLDSVENSFINLRSGKRVLKRKKNEDVWLMEKKKSVANESVSTVYIPHDIHFSILSKLPLKSFKRFESVRKSWSLLYENSLFMNMFHNSLLSNSYYEGASLLLRVFVFDLRRYVLYSLSGENFENKVKLDAPDSFLNHIRLRIFGFGSINGTFCLHHYDNKGQISLWNPTTQSIKLLPPSEVESVGSSIPDFAQGFVTLSVMSCIHGFSYDHVINDYKVIRYVRIIVLASFEYPGDVEDVMDLLADISLAPWEIYSSKSNSWRELDVDMPYSLDCNAGTQVYMDGVCHWLCEKHEENPIGPCLVSFYLSNEVFVTTPIPSDVDDCFDVKENWINLAVLNVSIALMSYHEGTTTFHISILGEFGIKESWTKIFIVGPLSGVERPIGVGTKGEIFFLRKDEELVWLDLSTQRIAGLGYKGVGHTSRIIIYKDNILPIGGTSK</sequence>
<dbReference type="InterPro" id="IPR006527">
    <property type="entry name" value="F-box-assoc_dom_typ1"/>
</dbReference>
<dbReference type="AlphaFoldDB" id="G7KL96"/>
<dbReference type="HOGENOM" id="CLU_027176_5_0_1"/>
<reference evidence="3" key="3">
    <citation type="submission" date="2015-04" db="UniProtKB">
        <authorList>
            <consortium name="EnsemblPlants"/>
        </authorList>
    </citation>
    <scope>IDENTIFICATION</scope>
    <source>
        <strain evidence="3">cv. Jemalong A17</strain>
    </source>
</reference>
<dbReference type="PaxDb" id="3880-AES76485"/>
<dbReference type="Pfam" id="PF07734">
    <property type="entry name" value="FBA_1"/>
    <property type="match status" value="1"/>
</dbReference>
<dbReference type="InterPro" id="IPR017451">
    <property type="entry name" value="F-box-assoc_interact_dom"/>
</dbReference>
<dbReference type="eggNOG" id="KOG1602">
    <property type="taxonomic scope" value="Eukaryota"/>
</dbReference>
<feature type="domain" description="F-box" evidence="1">
    <location>
        <begin position="64"/>
        <end position="109"/>
    </location>
</feature>
<evidence type="ECO:0000313" key="2">
    <source>
        <dbReference type="EMBL" id="AES76485.2"/>
    </source>
</evidence>
<dbReference type="Proteomes" id="UP000002051">
    <property type="component" value="Chromosome 6"/>
</dbReference>
<evidence type="ECO:0000313" key="4">
    <source>
        <dbReference type="Proteomes" id="UP000002051"/>
    </source>
</evidence>
<dbReference type="InterPro" id="IPR050796">
    <property type="entry name" value="SCF_F-box_component"/>
</dbReference>
<dbReference type="PROSITE" id="PS50181">
    <property type="entry name" value="FBOX"/>
    <property type="match status" value="1"/>
</dbReference>
<dbReference type="KEGG" id="mtr:11420207"/>
<protein>
    <submittedName>
        <fullName evidence="2">F-box protein interaction domain protein</fullName>
    </submittedName>
</protein>
<dbReference type="STRING" id="3880.G7KL96"/>
<organism evidence="2 4">
    <name type="scientific">Medicago truncatula</name>
    <name type="common">Barrel medic</name>
    <name type="synonym">Medicago tribuloides</name>
    <dbReference type="NCBI Taxonomy" id="3880"/>
    <lineage>
        <taxon>Eukaryota</taxon>
        <taxon>Viridiplantae</taxon>
        <taxon>Streptophyta</taxon>
        <taxon>Embryophyta</taxon>
        <taxon>Tracheophyta</taxon>
        <taxon>Spermatophyta</taxon>
        <taxon>Magnoliopsida</taxon>
        <taxon>eudicotyledons</taxon>
        <taxon>Gunneridae</taxon>
        <taxon>Pentapetalae</taxon>
        <taxon>rosids</taxon>
        <taxon>fabids</taxon>
        <taxon>Fabales</taxon>
        <taxon>Fabaceae</taxon>
        <taxon>Papilionoideae</taxon>
        <taxon>50 kb inversion clade</taxon>
        <taxon>NPAAA clade</taxon>
        <taxon>Hologalegina</taxon>
        <taxon>IRL clade</taxon>
        <taxon>Trifolieae</taxon>
        <taxon>Medicago</taxon>
    </lineage>
</organism>
<dbReference type="EnsemblPlants" id="AES76485">
    <property type="protein sequence ID" value="AES76485"/>
    <property type="gene ID" value="MTR_6g079810"/>
</dbReference>
<dbReference type="InterPro" id="IPR001810">
    <property type="entry name" value="F-box_dom"/>
</dbReference>
<dbReference type="EMBL" id="CM001222">
    <property type="protein sequence ID" value="AES76485.2"/>
    <property type="molecule type" value="Genomic_DNA"/>
</dbReference>
<dbReference type="NCBIfam" id="TIGR01640">
    <property type="entry name" value="F_box_assoc_1"/>
    <property type="match status" value="1"/>
</dbReference>
<dbReference type="PANTHER" id="PTHR31672:SF13">
    <property type="entry name" value="F-BOX PROTEIN CPR30-LIKE"/>
    <property type="match status" value="1"/>
</dbReference>
<evidence type="ECO:0000259" key="1">
    <source>
        <dbReference type="PROSITE" id="PS50181"/>
    </source>
</evidence>
<proteinExistence type="predicted"/>
<reference evidence="2 4" key="2">
    <citation type="journal article" date="2014" name="BMC Genomics">
        <title>An improved genome release (version Mt4.0) for the model legume Medicago truncatula.</title>
        <authorList>
            <person name="Tang H."/>
            <person name="Krishnakumar V."/>
            <person name="Bidwell S."/>
            <person name="Rosen B."/>
            <person name="Chan A."/>
            <person name="Zhou S."/>
            <person name="Gentzbittel L."/>
            <person name="Childs K.L."/>
            <person name="Yandell M."/>
            <person name="Gundlach H."/>
            <person name="Mayer K.F."/>
            <person name="Schwartz D.C."/>
            <person name="Town C.D."/>
        </authorList>
    </citation>
    <scope>GENOME REANNOTATION</scope>
    <source>
        <strain evidence="3 4">cv. Jemalong A17</strain>
    </source>
</reference>
<dbReference type="OrthoDB" id="10415129at2759"/>